<dbReference type="Proteomes" id="UP000639338">
    <property type="component" value="Unassembled WGS sequence"/>
</dbReference>
<sequence>MDSDSDDDEDITGLISKPPTKYIPPARYISRHRNSIKSDLSRSKSAHLTLGVPNVPLNPPEEYLKKQSRTIIKRDDINHKHYHRPDYQHKLPSWEPIKRSSKSINGDDKNTSTMNSVDFRKRNISNVKKSQPSMPRMYYVDDRRGSSFPLLSSGLVPRHISYDKSNSKSNQIKKITNENKTIRSSSTDRGTVENASQRRSTSESKKSQNLNTTNRESTRDNSDKLINTKKKQTSVSKNDSKKLNNNTKKNSHQSKIVKSANDKLHGVMKNNNQSTISKSANEKLHNVMKKNDQSTILKSDNERSMSLENNKKRLSSSARRSTGRESNCHFVTEEERAELLLGMKNKWDELMKRFQSLPFLSDTPPKAKRKSMLEEQLKQLEKDIDNIQRHPYIYVYDNDNN</sequence>
<feature type="compositionally biased region" description="Polar residues" evidence="6">
    <location>
        <begin position="124"/>
        <end position="133"/>
    </location>
</feature>
<evidence type="ECO:0000256" key="5">
    <source>
        <dbReference type="ARBA" id="ARBA00023273"/>
    </source>
</evidence>
<dbReference type="PANTHER" id="PTHR21490">
    <property type="entry name" value="ENKURIN-RELATED"/>
    <property type="match status" value="1"/>
</dbReference>
<evidence type="ECO:0000256" key="1">
    <source>
        <dbReference type="ARBA" id="ARBA00004138"/>
    </source>
</evidence>
<reference evidence="8 9" key="1">
    <citation type="submission" date="2020-08" db="EMBL/GenBank/DDBJ databases">
        <title>Aphidius gifuensis genome sequencing and assembly.</title>
        <authorList>
            <person name="Du Z."/>
        </authorList>
    </citation>
    <scope>NUCLEOTIDE SEQUENCE [LARGE SCALE GENOMIC DNA]</scope>
    <source>
        <strain evidence="8">YNYX2018</strain>
        <tissue evidence="8">Adults</tissue>
    </source>
</reference>
<dbReference type="InterPro" id="IPR052102">
    <property type="entry name" value="Enkurin_domain-protein"/>
</dbReference>
<protein>
    <recommendedName>
        <fullName evidence="7">Enkurin domain-containing protein</fullName>
    </recommendedName>
</protein>
<dbReference type="PANTHER" id="PTHR21490:SF0">
    <property type="entry name" value="ENKURIN"/>
    <property type="match status" value="1"/>
</dbReference>
<evidence type="ECO:0000256" key="3">
    <source>
        <dbReference type="ARBA" id="ARBA00022490"/>
    </source>
</evidence>
<evidence type="ECO:0000313" key="8">
    <source>
        <dbReference type="EMBL" id="KAF7992255.1"/>
    </source>
</evidence>
<evidence type="ECO:0000256" key="6">
    <source>
        <dbReference type="SAM" id="MobiDB-lite"/>
    </source>
</evidence>
<keyword evidence="9" id="KW-1185">Reference proteome</keyword>
<feature type="region of interest" description="Disordered" evidence="6">
    <location>
        <begin position="160"/>
        <end position="327"/>
    </location>
</feature>
<keyword evidence="3" id="KW-0963">Cytoplasm</keyword>
<comment type="subcellular location">
    <subcellularLocation>
        <location evidence="1">Cell projection</location>
        <location evidence="1">Cilium</location>
    </subcellularLocation>
    <subcellularLocation>
        <location evidence="2">Cytoplasm</location>
        <location evidence="2">Cytoskeleton</location>
    </subcellularLocation>
</comment>
<accession>A0A835CTE8</accession>
<feature type="compositionally biased region" description="Polar residues" evidence="6">
    <location>
        <begin position="269"/>
        <end position="279"/>
    </location>
</feature>
<dbReference type="AlphaFoldDB" id="A0A835CTE8"/>
<feature type="region of interest" description="Disordered" evidence="6">
    <location>
        <begin position="1"/>
        <end position="25"/>
    </location>
</feature>
<dbReference type="OrthoDB" id="2123594at2759"/>
<dbReference type="PROSITE" id="PS51665">
    <property type="entry name" value="ENKURIN"/>
    <property type="match status" value="1"/>
</dbReference>
<feature type="compositionally biased region" description="Basic and acidic residues" evidence="6">
    <location>
        <begin position="280"/>
        <end position="292"/>
    </location>
</feature>
<feature type="compositionally biased region" description="Acidic residues" evidence="6">
    <location>
        <begin position="1"/>
        <end position="11"/>
    </location>
</feature>
<dbReference type="GO" id="GO:0005516">
    <property type="term" value="F:calmodulin binding"/>
    <property type="evidence" value="ECO:0007669"/>
    <property type="project" value="TreeGrafter"/>
</dbReference>
<dbReference type="Pfam" id="PF13864">
    <property type="entry name" value="Enkurin"/>
    <property type="match status" value="1"/>
</dbReference>
<feature type="region of interest" description="Disordered" evidence="6">
    <location>
        <begin position="94"/>
        <end position="140"/>
    </location>
</feature>
<evidence type="ECO:0000256" key="4">
    <source>
        <dbReference type="ARBA" id="ARBA00023212"/>
    </source>
</evidence>
<comment type="caution">
    <text evidence="8">The sequence shown here is derived from an EMBL/GenBank/DDBJ whole genome shotgun (WGS) entry which is preliminary data.</text>
</comment>
<dbReference type="GO" id="GO:0005929">
    <property type="term" value="C:cilium"/>
    <property type="evidence" value="ECO:0007669"/>
    <property type="project" value="UniProtKB-SubCell"/>
</dbReference>
<gene>
    <name evidence="8" type="ORF">HCN44_001580</name>
</gene>
<feature type="compositionally biased region" description="Basic and acidic residues" evidence="6">
    <location>
        <begin position="299"/>
        <end position="311"/>
    </location>
</feature>
<evidence type="ECO:0000313" key="9">
    <source>
        <dbReference type="Proteomes" id="UP000639338"/>
    </source>
</evidence>
<keyword evidence="5" id="KW-0966">Cell projection</keyword>
<keyword evidence="4" id="KW-0206">Cytoskeleton</keyword>
<feature type="domain" description="Enkurin" evidence="7">
    <location>
        <begin position="297"/>
        <end position="395"/>
    </location>
</feature>
<name>A0A835CTE8_APHGI</name>
<proteinExistence type="predicted"/>
<evidence type="ECO:0000259" key="7">
    <source>
        <dbReference type="PROSITE" id="PS51665"/>
    </source>
</evidence>
<dbReference type="InterPro" id="IPR027012">
    <property type="entry name" value="Enkurin_dom"/>
</dbReference>
<evidence type="ECO:0000256" key="2">
    <source>
        <dbReference type="ARBA" id="ARBA00004245"/>
    </source>
</evidence>
<dbReference type="EMBL" id="JACMRX010000003">
    <property type="protein sequence ID" value="KAF7992255.1"/>
    <property type="molecule type" value="Genomic_DNA"/>
</dbReference>
<organism evidence="8 9">
    <name type="scientific">Aphidius gifuensis</name>
    <name type="common">Parasitoid wasp</name>
    <dbReference type="NCBI Taxonomy" id="684658"/>
    <lineage>
        <taxon>Eukaryota</taxon>
        <taxon>Metazoa</taxon>
        <taxon>Ecdysozoa</taxon>
        <taxon>Arthropoda</taxon>
        <taxon>Hexapoda</taxon>
        <taxon>Insecta</taxon>
        <taxon>Pterygota</taxon>
        <taxon>Neoptera</taxon>
        <taxon>Endopterygota</taxon>
        <taxon>Hymenoptera</taxon>
        <taxon>Apocrita</taxon>
        <taxon>Ichneumonoidea</taxon>
        <taxon>Braconidae</taxon>
        <taxon>Aphidiinae</taxon>
        <taxon>Aphidius</taxon>
    </lineage>
</organism>
<feature type="compositionally biased region" description="Polar residues" evidence="6">
    <location>
        <begin position="182"/>
        <end position="199"/>
    </location>
</feature>
<dbReference type="GO" id="GO:0005856">
    <property type="term" value="C:cytoskeleton"/>
    <property type="evidence" value="ECO:0007669"/>
    <property type="project" value="UniProtKB-SubCell"/>
</dbReference>